<dbReference type="InterPro" id="IPR052585">
    <property type="entry name" value="Lipid_raft_assoc_Zn_ADH"/>
</dbReference>
<dbReference type="PANTHER" id="PTHR43482">
    <property type="entry name" value="PROTEIN AST1-RELATED"/>
    <property type="match status" value="1"/>
</dbReference>
<dbReference type="InterPro" id="IPR020843">
    <property type="entry name" value="ER"/>
</dbReference>
<accession>A0AA40ELK9</accession>
<organism evidence="2 3">
    <name type="scientific">Schizothecium vesticola</name>
    <dbReference type="NCBI Taxonomy" id="314040"/>
    <lineage>
        <taxon>Eukaryota</taxon>
        <taxon>Fungi</taxon>
        <taxon>Dikarya</taxon>
        <taxon>Ascomycota</taxon>
        <taxon>Pezizomycotina</taxon>
        <taxon>Sordariomycetes</taxon>
        <taxon>Sordariomycetidae</taxon>
        <taxon>Sordariales</taxon>
        <taxon>Schizotheciaceae</taxon>
        <taxon>Schizothecium</taxon>
    </lineage>
</organism>
<sequence length="318" mass="33883">MKAVQILGERGNYRLALASSLPKPVTKADQILIKVHAAGITADEVSWVEVYKTPSRIPGHDISGVIEELGPSYDGPLSIGDAVFAMLDADRGQGMAEYAVASASEVARKPKSVSHAEAAALPIPIITAWEALSRHAKLTPRSRVLVTGASGAVGVMATQLAKVLFDAEVVALASEARHEYLRRLPSGVSEVVDYKTPGWETKIGEVDAVFDTVGGEVLSKAWSTVKSNGVIVTVADPPPRWALEKGVVPAELASKPGVRYIYFVLSVDAEALSRVAGFIDEGRVKGLDVIEFPTDQALDAWAYASHRGRLGKTVINFC</sequence>
<reference evidence="2" key="1">
    <citation type="submission" date="2023-06" db="EMBL/GenBank/DDBJ databases">
        <title>Genome-scale phylogeny and comparative genomics of the fungal order Sordariales.</title>
        <authorList>
            <consortium name="Lawrence Berkeley National Laboratory"/>
            <person name="Hensen N."/>
            <person name="Bonometti L."/>
            <person name="Westerberg I."/>
            <person name="Brannstrom I.O."/>
            <person name="Guillou S."/>
            <person name="Cros-Aarteil S."/>
            <person name="Calhoun S."/>
            <person name="Haridas S."/>
            <person name="Kuo A."/>
            <person name="Mondo S."/>
            <person name="Pangilinan J."/>
            <person name="Riley R."/>
            <person name="LaButti K."/>
            <person name="Andreopoulos B."/>
            <person name="Lipzen A."/>
            <person name="Chen C."/>
            <person name="Yanf M."/>
            <person name="Daum C."/>
            <person name="Ng V."/>
            <person name="Clum A."/>
            <person name="Steindorff A."/>
            <person name="Ohm R."/>
            <person name="Martin F."/>
            <person name="Silar P."/>
            <person name="Natvig D."/>
            <person name="Lalanne C."/>
            <person name="Gautier V."/>
            <person name="Ament-velasquez S.L."/>
            <person name="Kruys A."/>
            <person name="Hutchinson M.I."/>
            <person name="Powell A.J."/>
            <person name="Barry K."/>
            <person name="Miller A.N."/>
            <person name="Grigoriev I.V."/>
            <person name="Debuchy R."/>
            <person name="Gladieux P."/>
            <person name="Thoren M.H."/>
            <person name="Johannesson H."/>
        </authorList>
    </citation>
    <scope>NUCLEOTIDE SEQUENCE</scope>
    <source>
        <strain evidence="2">SMH3187-1</strain>
    </source>
</reference>
<dbReference type="EMBL" id="JAUKUD010000006">
    <property type="protein sequence ID" value="KAK0741566.1"/>
    <property type="molecule type" value="Genomic_DNA"/>
</dbReference>
<dbReference type="CDD" id="cd05289">
    <property type="entry name" value="MDR_like_2"/>
    <property type="match status" value="1"/>
</dbReference>
<proteinExistence type="predicted"/>
<dbReference type="SUPFAM" id="SSF50129">
    <property type="entry name" value="GroES-like"/>
    <property type="match status" value="1"/>
</dbReference>
<dbReference type="SUPFAM" id="SSF51735">
    <property type="entry name" value="NAD(P)-binding Rossmann-fold domains"/>
    <property type="match status" value="1"/>
</dbReference>
<dbReference type="Gene3D" id="3.40.50.720">
    <property type="entry name" value="NAD(P)-binding Rossmann-like Domain"/>
    <property type="match status" value="1"/>
</dbReference>
<dbReference type="SMART" id="SM00829">
    <property type="entry name" value="PKS_ER"/>
    <property type="match status" value="1"/>
</dbReference>
<dbReference type="InterPro" id="IPR036291">
    <property type="entry name" value="NAD(P)-bd_dom_sf"/>
</dbReference>
<evidence type="ECO:0000259" key="1">
    <source>
        <dbReference type="SMART" id="SM00829"/>
    </source>
</evidence>
<comment type="caution">
    <text evidence="2">The sequence shown here is derived from an EMBL/GenBank/DDBJ whole genome shotgun (WGS) entry which is preliminary data.</text>
</comment>
<evidence type="ECO:0000313" key="3">
    <source>
        <dbReference type="Proteomes" id="UP001172155"/>
    </source>
</evidence>
<feature type="domain" description="Enoyl reductase (ER)" evidence="1">
    <location>
        <begin position="11"/>
        <end position="315"/>
    </location>
</feature>
<dbReference type="InterPro" id="IPR013154">
    <property type="entry name" value="ADH-like_N"/>
</dbReference>
<protein>
    <recommendedName>
        <fullName evidence="1">Enoyl reductase (ER) domain-containing protein</fullName>
    </recommendedName>
</protein>
<keyword evidence="3" id="KW-1185">Reference proteome</keyword>
<dbReference type="Pfam" id="PF13602">
    <property type="entry name" value="ADH_zinc_N_2"/>
    <property type="match status" value="1"/>
</dbReference>
<dbReference type="InterPro" id="IPR011032">
    <property type="entry name" value="GroES-like_sf"/>
</dbReference>
<dbReference type="PANTHER" id="PTHR43482:SF4">
    <property type="entry name" value="ALCOHOL DEHYDROGENASE, PUTATIVE (AFU_ORTHOLOGUE AFUA_7G06260)-RELATED"/>
    <property type="match status" value="1"/>
</dbReference>
<dbReference type="Proteomes" id="UP001172155">
    <property type="component" value="Unassembled WGS sequence"/>
</dbReference>
<dbReference type="Gene3D" id="3.90.180.10">
    <property type="entry name" value="Medium-chain alcohol dehydrogenases, catalytic domain"/>
    <property type="match status" value="1"/>
</dbReference>
<evidence type="ECO:0000313" key="2">
    <source>
        <dbReference type="EMBL" id="KAK0741566.1"/>
    </source>
</evidence>
<dbReference type="Pfam" id="PF08240">
    <property type="entry name" value="ADH_N"/>
    <property type="match status" value="1"/>
</dbReference>
<gene>
    <name evidence="2" type="ORF">B0T18DRAFT_420377</name>
</gene>
<dbReference type="AlphaFoldDB" id="A0AA40ELK9"/>
<name>A0AA40ELK9_9PEZI</name>
<dbReference type="GO" id="GO:0016491">
    <property type="term" value="F:oxidoreductase activity"/>
    <property type="evidence" value="ECO:0007669"/>
    <property type="project" value="InterPro"/>
</dbReference>